<dbReference type="Proteomes" id="UP001165060">
    <property type="component" value="Unassembled WGS sequence"/>
</dbReference>
<protein>
    <submittedName>
        <fullName evidence="2">Uncharacterized protein</fullName>
    </submittedName>
</protein>
<reference evidence="2 3" key="1">
    <citation type="journal article" date="2023" name="Commun. Biol.">
        <title>Genome analysis of Parmales, the sister group of diatoms, reveals the evolutionary specialization of diatoms from phago-mixotrophs to photoautotrophs.</title>
        <authorList>
            <person name="Ban H."/>
            <person name="Sato S."/>
            <person name="Yoshikawa S."/>
            <person name="Yamada K."/>
            <person name="Nakamura Y."/>
            <person name="Ichinomiya M."/>
            <person name="Sato N."/>
            <person name="Blanc-Mathieu R."/>
            <person name="Endo H."/>
            <person name="Kuwata A."/>
            <person name="Ogata H."/>
        </authorList>
    </citation>
    <scope>NUCLEOTIDE SEQUENCE [LARGE SCALE GENOMIC DNA]</scope>
</reference>
<name>A0ABQ6MLT1_9STRA</name>
<gene>
    <name evidence="2" type="ORF">TeGR_g14404</name>
</gene>
<dbReference type="EMBL" id="BRYB01001540">
    <property type="protein sequence ID" value="GMI28145.1"/>
    <property type="molecule type" value="Genomic_DNA"/>
</dbReference>
<feature type="compositionally biased region" description="Polar residues" evidence="1">
    <location>
        <begin position="7"/>
        <end position="28"/>
    </location>
</feature>
<comment type="caution">
    <text evidence="2">The sequence shown here is derived from an EMBL/GenBank/DDBJ whole genome shotgun (WGS) entry which is preliminary data.</text>
</comment>
<sequence>MRGVASRSRQIAGTMSGSQAPVRPSSTEAEWEELNLHRHLDSFLDSDVHMELWNPAAAPLATPGPSPTPVMRASSVIHAAPEEVAEYYIKLLSELPLKKFYRMGGAERRFAPLSEHSFVHQIMFDHGIPRCVPHEYVWLGVWEWESDEVLHIGLSPHEIPLRPTNNKRGAATALLQLRRLPPVQGIAQTQLNFVQELDVAASLPASLARQVAVAELQLVCEVRAGLDKSGTIDDARWKAERASNPPAYEVEAATVVEEGERIGGGRYD</sequence>
<feature type="region of interest" description="Disordered" evidence="1">
    <location>
        <begin position="1"/>
        <end position="29"/>
    </location>
</feature>
<evidence type="ECO:0000313" key="3">
    <source>
        <dbReference type="Proteomes" id="UP001165060"/>
    </source>
</evidence>
<proteinExistence type="predicted"/>
<evidence type="ECO:0000256" key="1">
    <source>
        <dbReference type="SAM" id="MobiDB-lite"/>
    </source>
</evidence>
<keyword evidence="3" id="KW-1185">Reference proteome</keyword>
<organism evidence="2 3">
    <name type="scientific">Tetraparma gracilis</name>
    <dbReference type="NCBI Taxonomy" id="2962635"/>
    <lineage>
        <taxon>Eukaryota</taxon>
        <taxon>Sar</taxon>
        <taxon>Stramenopiles</taxon>
        <taxon>Ochrophyta</taxon>
        <taxon>Bolidophyceae</taxon>
        <taxon>Parmales</taxon>
        <taxon>Triparmaceae</taxon>
        <taxon>Tetraparma</taxon>
    </lineage>
</organism>
<evidence type="ECO:0000313" key="2">
    <source>
        <dbReference type="EMBL" id="GMI28145.1"/>
    </source>
</evidence>
<accession>A0ABQ6MLT1</accession>